<dbReference type="InterPro" id="IPR042522">
    <property type="entry name" value="Atg7_N_1"/>
</dbReference>
<comment type="similarity">
    <text evidence="1 6">Belongs to the ATG7 family.</text>
</comment>
<dbReference type="NCBIfam" id="TIGR01381">
    <property type="entry name" value="E1_like_apg7"/>
    <property type="match status" value="1"/>
</dbReference>
<dbReference type="GeneID" id="72009356"/>
<comment type="subunit">
    <text evidence="6">Homodimer.</text>
</comment>
<evidence type="ECO:0000256" key="6">
    <source>
        <dbReference type="RuleBase" id="RU366022"/>
    </source>
</evidence>
<keyword evidence="6" id="KW-0833">Ubl conjugation pathway</keyword>
<dbReference type="Gene3D" id="3.40.140.100">
    <property type="entry name" value="Ubiquitin-like modifier-activating enzyme ATG7 C-terminal domain"/>
    <property type="match status" value="1"/>
</dbReference>
<dbReference type="InterPro" id="IPR045886">
    <property type="entry name" value="ThiF/MoeB/HesA"/>
</dbReference>
<evidence type="ECO:0000256" key="4">
    <source>
        <dbReference type="ARBA" id="ARBA00022927"/>
    </source>
</evidence>
<comment type="function">
    <text evidence="6">E1-like activating enzyme involved in the 2 ubiquitin-like systems required for cytoplasm to vacuole transport (Cvt) and autophagy. Activates ATG12 for its conjugation with ATG5 and ATG8 for its conjugation with phosphatidylethanolamine. Both systems are needed for the ATG8 association to Cvt vesicles and autophagosomes membranes. Autophagy is essential for maintenance of amino acid levels and protein synthesis under nitrogen starvation. Required for selective autophagic degradation of the nucleus (nucleophagy) as well as for mitophagy which contributes to regulate mitochondrial quantity and quality by eliminating the mitochondria to a basal level to fulfill cellular energy requirements and preventing excess ROS production.</text>
</comment>
<dbReference type="Proteomes" id="UP000814176">
    <property type="component" value="Unassembled WGS sequence"/>
</dbReference>
<keyword evidence="5 6" id="KW-0072">Autophagy</keyword>
<comment type="subcellular location">
    <subcellularLocation>
        <location evidence="6">Cytoplasm</location>
    </subcellularLocation>
    <subcellularLocation>
        <location evidence="6">Preautophagosomal structure</location>
    </subcellularLocation>
</comment>
<dbReference type="InterPro" id="IPR035985">
    <property type="entry name" value="Ubiquitin-activating_enz"/>
</dbReference>
<keyword evidence="11" id="KW-1185">Reference proteome</keyword>
<evidence type="ECO:0000259" key="9">
    <source>
        <dbReference type="Pfam" id="PF16420"/>
    </source>
</evidence>
<name>A0ABQ8JYT5_9APHY</name>
<evidence type="ECO:0000256" key="1">
    <source>
        <dbReference type="ARBA" id="ARBA00010931"/>
    </source>
</evidence>
<keyword evidence="3 6" id="KW-0813">Transport</keyword>
<dbReference type="RefSeq" id="XP_047772869.1">
    <property type="nucleotide sequence ID" value="XM_047928624.1"/>
</dbReference>
<accession>A0ABQ8JYT5</accession>
<evidence type="ECO:0000256" key="5">
    <source>
        <dbReference type="ARBA" id="ARBA00023006"/>
    </source>
</evidence>
<comment type="caution">
    <text evidence="10">The sequence shown here is derived from an EMBL/GenBank/DDBJ whole genome shotgun (WGS) entry which is preliminary data.</text>
</comment>
<dbReference type="Gene3D" id="3.40.50.720">
    <property type="entry name" value="NAD(P)-binding Rossmann-like Domain"/>
    <property type="match status" value="1"/>
</dbReference>
<dbReference type="EMBL" id="JADCUA010000039">
    <property type="protein sequence ID" value="KAH9829395.1"/>
    <property type="molecule type" value="Genomic_DNA"/>
</dbReference>
<dbReference type="PANTHER" id="PTHR10953:SF3">
    <property type="entry name" value="UBIQUITIN-LIKE MODIFIER-ACTIVATING ENZYME ATG7"/>
    <property type="match status" value="1"/>
</dbReference>
<organism evidence="10 11">
    <name type="scientific">Rhodofomes roseus</name>
    <dbReference type="NCBI Taxonomy" id="34475"/>
    <lineage>
        <taxon>Eukaryota</taxon>
        <taxon>Fungi</taxon>
        <taxon>Dikarya</taxon>
        <taxon>Basidiomycota</taxon>
        <taxon>Agaricomycotina</taxon>
        <taxon>Agaricomycetes</taxon>
        <taxon>Polyporales</taxon>
        <taxon>Rhodofomes</taxon>
    </lineage>
</organism>
<dbReference type="InterPro" id="IPR042523">
    <property type="entry name" value="Atg7_N_2"/>
</dbReference>
<evidence type="ECO:0000313" key="11">
    <source>
        <dbReference type="Proteomes" id="UP000814176"/>
    </source>
</evidence>
<feature type="domain" description="Ubiquitin-like modifier-activating enzyme Atg7 N-terminal" evidence="9">
    <location>
        <begin position="4"/>
        <end position="315"/>
    </location>
</feature>
<dbReference type="InterPro" id="IPR006285">
    <property type="entry name" value="Atg7"/>
</dbReference>
<feature type="domain" description="THIF-type NAD/FAD binding fold" evidence="8">
    <location>
        <begin position="332"/>
        <end position="563"/>
    </location>
</feature>
<sequence>MPIVQFTPFSSLVQPAFWHALTDFKIDVLRLSDDSVTIHGSYATGRSVKDRESGAEIALGCNLSVGGESFSKTDRAPAHSAQVTGVFKNYNTIEEFKAADKTALFAQVTDEIWKSITVDHSTAQLNRFLLITFADLKKYKYYYWFAFPAFVAKPAWEIQGDWRAASDEFNDSFLSAIEATQLASPRAFFLVRPKTGSDEPEIAPVEEYTQFFANVAPEQRTIAFLDPSATPSNPGWPLRNLLTYLHTLHPAPSYRILCWRDSERPNGAPFKSRFGVVSQGAGEVAVQTEKPTAVGWEKNVQGKLGPRVADLAPMMDPTRLADQAVDLNLKLMRWRILPALDLEKVANTRCLLLGAGTLGCYVARTLMGWGVRKITFVDSARVSFSNPVRQPLFEFDDCLNGGKPKAACAAERLKKIFPGVNSSGHNLSIPMPGHPIPPASVEQAKKDVAALEKLMDEHDVVFLLMDSRESRWLPTVMGAAKGKVVMNAALGFDTFLVMRHGVRASLAKGDRLGCYYCNDIVAPADSLTDRTLDQMCTVTRPGLASIAASTAVELLVSLLQHPDGINAPAPPPQTQGSEPPQGSEGVLGIVPHQLRGFLAQFRNMPITGAAYDRCTGCSETVIKAYETQGFEMLLKAFNEQKFLEELTGLDKLYDEGEAALEAVGWNDDEGEDDF</sequence>
<evidence type="ECO:0000313" key="10">
    <source>
        <dbReference type="EMBL" id="KAH9829395.1"/>
    </source>
</evidence>
<dbReference type="PANTHER" id="PTHR10953">
    <property type="entry name" value="UBIQUITIN-ACTIVATING ENZYME E1"/>
    <property type="match status" value="1"/>
</dbReference>
<gene>
    <name evidence="10" type="ORF">C8Q71DRAFT_888905</name>
</gene>
<dbReference type="SUPFAM" id="SSF69572">
    <property type="entry name" value="Activating enzymes of the ubiquitin-like proteins"/>
    <property type="match status" value="1"/>
</dbReference>
<protein>
    <recommendedName>
        <fullName evidence="2 6">Ubiquitin-like modifier-activating enzyme ATG7</fullName>
    </recommendedName>
    <alternativeName>
        <fullName evidence="6">Autophagy-related protein 7</fullName>
    </alternativeName>
</protein>
<keyword evidence="4 6" id="KW-0653">Protein transport</keyword>
<evidence type="ECO:0000256" key="2">
    <source>
        <dbReference type="ARBA" id="ARBA00017647"/>
    </source>
</evidence>
<dbReference type="InterPro" id="IPR000594">
    <property type="entry name" value="ThiF_NAD_FAD-bd"/>
</dbReference>
<dbReference type="InterPro" id="IPR032197">
    <property type="entry name" value="Atg7_N"/>
</dbReference>
<evidence type="ECO:0000259" key="8">
    <source>
        <dbReference type="Pfam" id="PF00899"/>
    </source>
</evidence>
<dbReference type="Pfam" id="PF16420">
    <property type="entry name" value="ATG7_N"/>
    <property type="match status" value="1"/>
</dbReference>
<proteinExistence type="inferred from homology"/>
<keyword evidence="6" id="KW-0963">Cytoplasm</keyword>
<evidence type="ECO:0000256" key="7">
    <source>
        <dbReference type="SAM" id="MobiDB-lite"/>
    </source>
</evidence>
<dbReference type="Pfam" id="PF00899">
    <property type="entry name" value="ThiF"/>
    <property type="match status" value="1"/>
</dbReference>
<feature type="region of interest" description="Disordered" evidence="7">
    <location>
        <begin position="565"/>
        <end position="585"/>
    </location>
</feature>
<evidence type="ECO:0000256" key="3">
    <source>
        <dbReference type="ARBA" id="ARBA00022448"/>
    </source>
</evidence>
<dbReference type="Gene3D" id="3.40.140.70">
    <property type="entry name" value="Ubiquitin-like modifier-activating enzyme ATG7 N-terminal domain"/>
    <property type="match status" value="1"/>
</dbReference>
<dbReference type="CDD" id="cd01486">
    <property type="entry name" value="Apg7"/>
    <property type="match status" value="1"/>
</dbReference>
<reference evidence="10 11" key="1">
    <citation type="journal article" date="2021" name="Environ. Microbiol.">
        <title>Gene family expansions and transcriptome signatures uncover fungal adaptations to wood decay.</title>
        <authorList>
            <person name="Hage H."/>
            <person name="Miyauchi S."/>
            <person name="Viragh M."/>
            <person name="Drula E."/>
            <person name="Min B."/>
            <person name="Chaduli D."/>
            <person name="Navarro D."/>
            <person name="Favel A."/>
            <person name="Norest M."/>
            <person name="Lesage-Meessen L."/>
            <person name="Balint B."/>
            <person name="Merenyi Z."/>
            <person name="de Eugenio L."/>
            <person name="Morin E."/>
            <person name="Martinez A.T."/>
            <person name="Baldrian P."/>
            <person name="Stursova M."/>
            <person name="Martinez M.J."/>
            <person name="Novotny C."/>
            <person name="Magnuson J.K."/>
            <person name="Spatafora J.W."/>
            <person name="Maurice S."/>
            <person name="Pangilinan J."/>
            <person name="Andreopoulos W."/>
            <person name="LaButti K."/>
            <person name="Hundley H."/>
            <person name="Na H."/>
            <person name="Kuo A."/>
            <person name="Barry K."/>
            <person name="Lipzen A."/>
            <person name="Henrissat B."/>
            <person name="Riley R."/>
            <person name="Ahrendt S."/>
            <person name="Nagy L.G."/>
            <person name="Grigoriev I.V."/>
            <person name="Martin F."/>
            <person name="Rosso M.N."/>
        </authorList>
    </citation>
    <scope>NUCLEOTIDE SEQUENCE [LARGE SCALE GENOMIC DNA]</scope>
    <source>
        <strain evidence="10 11">CIRM-BRFM 1785</strain>
    </source>
</reference>